<comment type="caution">
    <text evidence="1">The sequence shown here is derived from an EMBL/GenBank/DDBJ whole genome shotgun (WGS) entry which is preliminary data.</text>
</comment>
<dbReference type="AlphaFoldDB" id="A0A7X8XYB3"/>
<keyword evidence="2" id="KW-1185">Reference proteome</keyword>
<proteinExistence type="predicted"/>
<sequence length="46" mass="5418">MRSKAVNIVFMWKDLKPPMALTEMEQTIFNALNMDELKKNYLISIT</sequence>
<accession>A0A7X8XYB3</accession>
<protein>
    <submittedName>
        <fullName evidence="1">Uncharacterized protein</fullName>
    </submittedName>
</protein>
<evidence type="ECO:0000313" key="1">
    <source>
        <dbReference type="EMBL" id="NLR94054.1"/>
    </source>
</evidence>
<dbReference type="Proteomes" id="UP000585050">
    <property type="component" value="Unassembled WGS sequence"/>
</dbReference>
<gene>
    <name evidence="1" type="ORF">HGP29_22825</name>
</gene>
<organism evidence="1 2">
    <name type="scientific">Flammeovirga agarivorans</name>
    <dbReference type="NCBI Taxonomy" id="2726742"/>
    <lineage>
        <taxon>Bacteria</taxon>
        <taxon>Pseudomonadati</taxon>
        <taxon>Bacteroidota</taxon>
        <taxon>Cytophagia</taxon>
        <taxon>Cytophagales</taxon>
        <taxon>Flammeovirgaceae</taxon>
        <taxon>Flammeovirga</taxon>
    </lineage>
</organism>
<reference evidence="1 2" key="1">
    <citation type="submission" date="2020-04" db="EMBL/GenBank/DDBJ databases">
        <title>Flammeovirga sp. SR4, a novel species isolated from seawater.</title>
        <authorList>
            <person name="Wang X."/>
        </authorList>
    </citation>
    <scope>NUCLEOTIDE SEQUENCE [LARGE SCALE GENOMIC DNA]</scope>
    <source>
        <strain evidence="1 2">SR4</strain>
    </source>
</reference>
<dbReference type="EMBL" id="JABAIL010000009">
    <property type="protein sequence ID" value="NLR94054.1"/>
    <property type="molecule type" value="Genomic_DNA"/>
</dbReference>
<name>A0A7X8XYB3_9BACT</name>
<evidence type="ECO:0000313" key="2">
    <source>
        <dbReference type="Proteomes" id="UP000585050"/>
    </source>
</evidence>